<feature type="signal peptide" evidence="8">
    <location>
        <begin position="1"/>
        <end position="18"/>
    </location>
</feature>
<dbReference type="Proteomes" id="UP001233999">
    <property type="component" value="Unassembled WGS sequence"/>
</dbReference>
<accession>A0AAD8A3F7</accession>
<dbReference type="SUPFAM" id="SSF53649">
    <property type="entry name" value="Alkaline phosphatase-like"/>
    <property type="match status" value="1"/>
</dbReference>
<dbReference type="PANTHER" id="PTHR10342:SF273">
    <property type="entry name" value="RE14504P"/>
    <property type="match status" value="1"/>
</dbReference>
<gene>
    <name evidence="10" type="ORF">L9F63_002026</name>
</gene>
<sequence length="581" mass="66116">MQALSVFIFSFLLSGVSSLQPNIVVIMADDLGWNDVGFHGTDQIPTPNIDALAYSGVILNRHYTLPTCTPSRSAFMTGKYPIRTGMQGNPIKCGEPRGLPLEEILLPQRLQKAGYITRLVGKWHLGYHHSEYTPTKRGFHSHFGYFNGYIGYFDHKIDQGDFIGYDLHRDLNVSWIEHGKYATEIFTQEAVDLILSHDISKPLFLQVAHLAVHSGRDSQLLEVPNVDEAHNKFKYIKDPQRRLYAEMTSRLDESVGEIVTALKDKGILNNSIIIFLSDNGAQTIGMHQNWGSNWPLRGLKFTPYEGAVRGVTALWSPLLKNPHRVSSHLMHIVDWYPTIYAMTGGDISDLGEIDGINQWSHLIDDSNSTTPRKDMLINIEEENTIEGIIDGKWKLVLSTYNNGSYDNYFGEDGRGLPNPAYSIHMVLVSNVFKSLQSVQSNNINNINQMVNKIKQLRKEATINCQETERKYSEGPYCSTYCLFDIENDPCEEKNIVLNYPIITEHLKNKLKTFRSLMVPELNKPVSSAANPKFYNNSWVSWLDEKYINQSKFYAVKFSVSEAITLKVCISYFLFLLIFIYL</sequence>
<keyword evidence="7" id="KW-1133">Transmembrane helix</keyword>
<protein>
    <recommendedName>
        <fullName evidence="9">Sulfatase N-terminal domain-containing protein</fullName>
    </recommendedName>
</protein>
<feature type="transmembrane region" description="Helical" evidence="7">
    <location>
        <begin position="563"/>
        <end position="580"/>
    </location>
</feature>
<evidence type="ECO:0000256" key="4">
    <source>
        <dbReference type="ARBA" id="ARBA00022801"/>
    </source>
</evidence>
<keyword evidence="5" id="KW-0106">Calcium</keyword>
<evidence type="ECO:0000256" key="7">
    <source>
        <dbReference type="SAM" id="Phobius"/>
    </source>
</evidence>
<organism evidence="10 11">
    <name type="scientific">Diploptera punctata</name>
    <name type="common">Pacific beetle cockroach</name>
    <dbReference type="NCBI Taxonomy" id="6984"/>
    <lineage>
        <taxon>Eukaryota</taxon>
        <taxon>Metazoa</taxon>
        <taxon>Ecdysozoa</taxon>
        <taxon>Arthropoda</taxon>
        <taxon>Hexapoda</taxon>
        <taxon>Insecta</taxon>
        <taxon>Pterygota</taxon>
        <taxon>Neoptera</taxon>
        <taxon>Polyneoptera</taxon>
        <taxon>Dictyoptera</taxon>
        <taxon>Blattodea</taxon>
        <taxon>Blaberoidea</taxon>
        <taxon>Blaberidae</taxon>
        <taxon>Diplopterinae</taxon>
        <taxon>Diploptera</taxon>
    </lineage>
</organism>
<name>A0AAD8A3F7_DIPPU</name>
<keyword evidence="7" id="KW-0812">Transmembrane</keyword>
<evidence type="ECO:0000313" key="10">
    <source>
        <dbReference type="EMBL" id="KAJ9591420.1"/>
    </source>
</evidence>
<dbReference type="AlphaFoldDB" id="A0AAD8A3F7"/>
<dbReference type="PROSITE" id="PS00149">
    <property type="entry name" value="SULFATASE_2"/>
    <property type="match status" value="1"/>
</dbReference>
<dbReference type="InterPro" id="IPR000917">
    <property type="entry name" value="Sulfatase_N"/>
</dbReference>
<evidence type="ECO:0000256" key="5">
    <source>
        <dbReference type="ARBA" id="ARBA00022837"/>
    </source>
</evidence>
<proteinExistence type="inferred from homology"/>
<dbReference type="Gene3D" id="3.30.1120.10">
    <property type="match status" value="1"/>
</dbReference>
<dbReference type="CDD" id="cd16029">
    <property type="entry name" value="4-S"/>
    <property type="match status" value="1"/>
</dbReference>
<keyword evidence="6" id="KW-0325">Glycoprotein</keyword>
<dbReference type="Pfam" id="PF00884">
    <property type="entry name" value="Sulfatase"/>
    <property type="match status" value="1"/>
</dbReference>
<keyword evidence="3" id="KW-0479">Metal-binding</keyword>
<evidence type="ECO:0000259" key="9">
    <source>
        <dbReference type="Pfam" id="PF00884"/>
    </source>
</evidence>
<comment type="similarity">
    <text evidence="2">Belongs to the sulfatase family.</text>
</comment>
<dbReference type="InterPro" id="IPR017850">
    <property type="entry name" value="Alkaline_phosphatase_core_sf"/>
</dbReference>
<keyword evidence="4" id="KW-0378">Hydrolase</keyword>
<dbReference type="Gene3D" id="3.40.720.10">
    <property type="entry name" value="Alkaline Phosphatase, subunit A"/>
    <property type="match status" value="1"/>
</dbReference>
<dbReference type="InterPro" id="IPR047115">
    <property type="entry name" value="ARSB"/>
</dbReference>
<keyword evidence="7" id="KW-0472">Membrane</keyword>
<evidence type="ECO:0000256" key="6">
    <source>
        <dbReference type="ARBA" id="ARBA00023180"/>
    </source>
</evidence>
<evidence type="ECO:0000256" key="3">
    <source>
        <dbReference type="ARBA" id="ARBA00022723"/>
    </source>
</evidence>
<keyword evidence="8" id="KW-0732">Signal</keyword>
<dbReference type="PROSITE" id="PS00523">
    <property type="entry name" value="SULFATASE_1"/>
    <property type="match status" value="1"/>
</dbReference>
<comment type="caution">
    <text evidence="10">The sequence shown here is derived from an EMBL/GenBank/DDBJ whole genome shotgun (WGS) entry which is preliminary data.</text>
</comment>
<feature type="chain" id="PRO_5041940864" description="Sulfatase N-terminal domain-containing protein" evidence="8">
    <location>
        <begin position="19"/>
        <end position="581"/>
    </location>
</feature>
<dbReference type="GO" id="GO:0046872">
    <property type="term" value="F:metal ion binding"/>
    <property type="evidence" value="ECO:0007669"/>
    <property type="project" value="UniProtKB-KW"/>
</dbReference>
<reference evidence="10" key="1">
    <citation type="journal article" date="2023" name="IScience">
        <title>Live-bearing cockroach genome reveals convergent evolutionary mechanisms linked to viviparity in insects and beyond.</title>
        <authorList>
            <person name="Fouks B."/>
            <person name="Harrison M.C."/>
            <person name="Mikhailova A.A."/>
            <person name="Marchal E."/>
            <person name="English S."/>
            <person name="Carruthers M."/>
            <person name="Jennings E.C."/>
            <person name="Chiamaka E.L."/>
            <person name="Frigard R.A."/>
            <person name="Pippel M."/>
            <person name="Attardo G.M."/>
            <person name="Benoit J.B."/>
            <person name="Bornberg-Bauer E."/>
            <person name="Tobe S.S."/>
        </authorList>
    </citation>
    <scope>NUCLEOTIDE SEQUENCE</scope>
    <source>
        <strain evidence="10">Stay&amp;Tobe</strain>
    </source>
</reference>
<feature type="domain" description="Sulfatase N-terminal" evidence="9">
    <location>
        <begin position="21"/>
        <end position="344"/>
    </location>
</feature>
<evidence type="ECO:0000256" key="2">
    <source>
        <dbReference type="ARBA" id="ARBA00008779"/>
    </source>
</evidence>
<dbReference type="InterPro" id="IPR024607">
    <property type="entry name" value="Sulfatase_CS"/>
</dbReference>
<evidence type="ECO:0000256" key="8">
    <source>
        <dbReference type="SAM" id="SignalP"/>
    </source>
</evidence>
<evidence type="ECO:0000256" key="1">
    <source>
        <dbReference type="ARBA" id="ARBA00001913"/>
    </source>
</evidence>
<dbReference type="PANTHER" id="PTHR10342">
    <property type="entry name" value="ARYLSULFATASE"/>
    <property type="match status" value="1"/>
</dbReference>
<keyword evidence="11" id="KW-1185">Reference proteome</keyword>
<dbReference type="GO" id="GO:0008484">
    <property type="term" value="F:sulfuric ester hydrolase activity"/>
    <property type="evidence" value="ECO:0007669"/>
    <property type="project" value="InterPro"/>
</dbReference>
<comment type="cofactor">
    <cofactor evidence="1">
        <name>Ca(2+)</name>
        <dbReference type="ChEBI" id="CHEBI:29108"/>
    </cofactor>
</comment>
<evidence type="ECO:0000313" key="11">
    <source>
        <dbReference type="Proteomes" id="UP001233999"/>
    </source>
</evidence>
<dbReference type="EMBL" id="JASPKZ010003868">
    <property type="protein sequence ID" value="KAJ9591420.1"/>
    <property type="molecule type" value="Genomic_DNA"/>
</dbReference>
<reference evidence="10" key="2">
    <citation type="submission" date="2023-05" db="EMBL/GenBank/DDBJ databases">
        <authorList>
            <person name="Fouks B."/>
        </authorList>
    </citation>
    <scope>NUCLEOTIDE SEQUENCE</scope>
    <source>
        <strain evidence="10">Stay&amp;Tobe</strain>
        <tissue evidence="10">Testes</tissue>
    </source>
</reference>